<dbReference type="VEuPathDB" id="CryptoDB:Vbra_7280"/>
<feature type="region of interest" description="Disordered" evidence="1">
    <location>
        <begin position="304"/>
        <end position="341"/>
    </location>
</feature>
<gene>
    <name evidence="3" type="ORF">Vbra_7280</name>
</gene>
<dbReference type="Proteomes" id="UP000041254">
    <property type="component" value="Unassembled WGS sequence"/>
</dbReference>
<feature type="domain" description="Micro-fibrillar-associated protein 1 C-terminal" evidence="2">
    <location>
        <begin position="196"/>
        <end position="419"/>
    </location>
</feature>
<evidence type="ECO:0000313" key="3">
    <source>
        <dbReference type="EMBL" id="CEL94554.1"/>
    </source>
</evidence>
<feature type="compositionally biased region" description="Basic and acidic residues" evidence="1">
    <location>
        <begin position="304"/>
        <end position="337"/>
    </location>
</feature>
<dbReference type="Pfam" id="PF06991">
    <property type="entry name" value="MFAP1"/>
    <property type="match status" value="1"/>
</dbReference>
<evidence type="ECO:0000256" key="1">
    <source>
        <dbReference type="SAM" id="MobiDB-lite"/>
    </source>
</evidence>
<accession>A0A0G4EGJ7</accession>
<feature type="region of interest" description="Disordered" evidence="1">
    <location>
        <begin position="1"/>
        <end position="210"/>
    </location>
</feature>
<feature type="compositionally biased region" description="Basic and acidic residues" evidence="1">
    <location>
        <begin position="155"/>
        <end position="173"/>
    </location>
</feature>
<feature type="region of interest" description="Disordered" evidence="1">
    <location>
        <begin position="385"/>
        <end position="412"/>
    </location>
</feature>
<name>A0A0G4EGJ7_VITBC</name>
<protein>
    <recommendedName>
        <fullName evidence="2">Micro-fibrillar-associated protein 1 C-terminal domain-containing protein</fullName>
    </recommendedName>
</protein>
<evidence type="ECO:0000313" key="4">
    <source>
        <dbReference type="Proteomes" id="UP000041254"/>
    </source>
</evidence>
<feature type="compositionally biased region" description="Acidic residues" evidence="1">
    <location>
        <begin position="48"/>
        <end position="57"/>
    </location>
</feature>
<feature type="compositionally biased region" description="Basic and acidic residues" evidence="1">
    <location>
        <begin position="428"/>
        <end position="439"/>
    </location>
</feature>
<feature type="compositionally biased region" description="Acidic residues" evidence="1">
    <location>
        <begin position="274"/>
        <end position="289"/>
    </location>
</feature>
<dbReference type="AlphaFoldDB" id="A0A0G4EGJ7"/>
<feature type="compositionally biased region" description="Low complexity" evidence="1">
    <location>
        <begin position="462"/>
        <end position="474"/>
    </location>
</feature>
<feature type="compositionally biased region" description="Basic and acidic residues" evidence="1">
    <location>
        <begin position="260"/>
        <end position="273"/>
    </location>
</feature>
<dbReference type="PANTHER" id="PTHR15327">
    <property type="entry name" value="MICROFIBRIL-ASSOCIATED PROTEIN"/>
    <property type="match status" value="1"/>
</dbReference>
<dbReference type="OrthoDB" id="1111734at2759"/>
<dbReference type="InterPro" id="IPR009730">
    <property type="entry name" value="MFAP1_C"/>
</dbReference>
<feature type="region of interest" description="Disordered" evidence="1">
    <location>
        <begin position="428"/>
        <end position="474"/>
    </location>
</feature>
<dbReference type="STRING" id="1169540.A0A0G4EGJ7"/>
<dbReference type="OMA" id="DEVEHRH"/>
<sequence length="474" mass="54209">MSAADPHSILFRGADPLSAAKPKYDPSKGVARYFPGKAPKWAEGRGEDEGDEDEDDVPSAAPQPADTSDRRLQRLLAAKQAEREEGGSGAQDRLARHRQIREAAVLSTADEPISLDKAPAASSRRERQAEAVVISSGAEGKADEDREAIDEDKEIEMRRERIRQAALQRRKEEEEAMAAEAEDDDEEDEESEYETDSEAERQLNARHKPVFVPKKKRETVRERELLEAEEIAREEEHRQKLVDRQRESKHMLVETIRREEEMAASAKAEHELSDQEMPDDNDEDNEQEEYEMWRIRELRRIKRDKEEREERAKELAEVERRRNMTEEERLEDDKRLDALAPRQEKKHKFTFMQKYYHKGAFFMDKAQKGEEELYLRDFQAPTADDTVDKNLLPKPMQLRRGQWGHTGRTKHTHLTDVDTTDWTAAWAQKDKQSAKDMHRMAGMKGAGSLDRPAARGGGGGAKSAASGSSAAGRR</sequence>
<organism evidence="3 4">
    <name type="scientific">Vitrella brassicaformis (strain CCMP3155)</name>
    <dbReference type="NCBI Taxonomy" id="1169540"/>
    <lineage>
        <taxon>Eukaryota</taxon>
        <taxon>Sar</taxon>
        <taxon>Alveolata</taxon>
        <taxon>Colpodellida</taxon>
        <taxon>Vitrellaceae</taxon>
        <taxon>Vitrella</taxon>
    </lineage>
</organism>
<dbReference type="EMBL" id="CDMY01000221">
    <property type="protein sequence ID" value="CEL94554.1"/>
    <property type="molecule type" value="Genomic_DNA"/>
</dbReference>
<feature type="compositionally biased region" description="Acidic residues" evidence="1">
    <location>
        <begin position="145"/>
        <end position="154"/>
    </location>
</feature>
<evidence type="ECO:0000259" key="2">
    <source>
        <dbReference type="Pfam" id="PF06991"/>
    </source>
</evidence>
<feature type="compositionally biased region" description="Acidic residues" evidence="1">
    <location>
        <begin position="174"/>
        <end position="197"/>
    </location>
</feature>
<reference evidence="3 4" key="1">
    <citation type="submission" date="2014-11" db="EMBL/GenBank/DDBJ databases">
        <authorList>
            <person name="Zhu J."/>
            <person name="Qi W."/>
            <person name="Song R."/>
        </authorList>
    </citation>
    <scope>NUCLEOTIDE SEQUENCE [LARGE SCALE GENOMIC DNA]</scope>
</reference>
<dbReference type="InParanoid" id="A0A0G4EGJ7"/>
<proteinExistence type="predicted"/>
<dbReference type="InterPro" id="IPR033194">
    <property type="entry name" value="MFAP1"/>
</dbReference>
<feature type="region of interest" description="Disordered" evidence="1">
    <location>
        <begin position="260"/>
        <end position="289"/>
    </location>
</feature>
<keyword evidence="4" id="KW-1185">Reference proteome</keyword>